<protein>
    <submittedName>
        <fullName evidence="1">Uncharacterized protein</fullName>
    </submittedName>
</protein>
<proteinExistence type="predicted"/>
<sequence length="122" mass="13274">MKAHHPELCGSMLEFMSMEDDLDIPLVNKIISSYSECTYADIFVNKIKVWAIVDTGAPVNIVSTCLVKRLGLAPEIDHQKQYGTARLTVTTTQGAYSALTLRFGSLAVSAPVIVLPNSTMIS</sequence>
<dbReference type="Proteomes" id="UP001165960">
    <property type="component" value="Unassembled WGS sequence"/>
</dbReference>
<keyword evidence="2" id="KW-1185">Reference proteome</keyword>
<evidence type="ECO:0000313" key="1">
    <source>
        <dbReference type="EMBL" id="KAJ9049082.1"/>
    </source>
</evidence>
<reference evidence="1" key="1">
    <citation type="submission" date="2022-04" db="EMBL/GenBank/DDBJ databases">
        <title>Genome of the entomopathogenic fungus Entomophthora muscae.</title>
        <authorList>
            <person name="Elya C."/>
            <person name="Lovett B.R."/>
            <person name="Lee E."/>
            <person name="Macias A.M."/>
            <person name="Hajek A.E."/>
            <person name="De Bivort B.L."/>
            <person name="Kasson M.T."/>
            <person name="De Fine Licht H.H."/>
            <person name="Stajich J.E."/>
        </authorList>
    </citation>
    <scope>NUCLEOTIDE SEQUENCE</scope>
    <source>
        <strain evidence="1">Berkeley</strain>
    </source>
</reference>
<accession>A0ACC2RG82</accession>
<gene>
    <name evidence="1" type="ORF">DSO57_1028271</name>
</gene>
<name>A0ACC2RG82_9FUNG</name>
<organism evidence="1 2">
    <name type="scientific">Entomophthora muscae</name>
    <dbReference type="NCBI Taxonomy" id="34485"/>
    <lineage>
        <taxon>Eukaryota</taxon>
        <taxon>Fungi</taxon>
        <taxon>Fungi incertae sedis</taxon>
        <taxon>Zoopagomycota</taxon>
        <taxon>Entomophthoromycotina</taxon>
        <taxon>Entomophthoromycetes</taxon>
        <taxon>Entomophthorales</taxon>
        <taxon>Entomophthoraceae</taxon>
        <taxon>Entomophthora</taxon>
    </lineage>
</organism>
<evidence type="ECO:0000313" key="2">
    <source>
        <dbReference type="Proteomes" id="UP001165960"/>
    </source>
</evidence>
<comment type="caution">
    <text evidence="1">The sequence shown here is derived from an EMBL/GenBank/DDBJ whole genome shotgun (WGS) entry which is preliminary data.</text>
</comment>
<dbReference type="EMBL" id="QTSX02007278">
    <property type="protein sequence ID" value="KAJ9049082.1"/>
    <property type="molecule type" value="Genomic_DNA"/>
</dbReference>